<dbReference type="SUPFAM" id="SSF53448">
    <property type="entry name" value="Nucleotide-diphospho-sugar transferases"/>
    <property type="match status" value="2"/>
</dbReference>
<feature type="transmembrane region" description="Helical" evidence="14">
    <location>
        <begin position="995"/>
        <end position="1022"/>
    </location>
</feature>
<dbReference type="Pfam" id="PF13632">
    <property type="entry name" value="Glyco_trans_2_3"/>
    <property type="match status" value="2"/>
</dbReference>
<evidence type="ECO:0000259" key="15">
    <source>
        <dbReference type="Pfam" id="PF13632"/>
    </source>
</evidence>
<reference evidence="16" key="1">
    <citation type="submission" date="2020-07" db="EMBL/GenBank/DDBJ databases">
        <authorList>
            <person name="Lin J."/>
        </authorList>
    </citation>
    <scope>NUCLEOTIDE SEQUENCE</scope>
</reference>
<comment type="function">
    <text evidence="10">Probable mannan synthase which consists of a 4-beta-mannosyltransferase activity on mannan using GDP-mannose. The beta-1,4-mannan product is the backbone for galactomannan synthesis by galactomannan galactosyltransferase. Galactomannan is a noncellulosic polysaccharides of plant cell wall.</text>
</comment>
<feature type="transmembrane region" description="Helical" evidence="14">
    <location>
        <begin position="489"/>
        <end position="509"/>
    </location>
</feature>
<evidence type="ECO:0000256" key="8">
    <source>
        <dbReference type="ARBA" id="ARBA00023316"/>
    </source>
</evidence>
<dbReference type="GO" id="GO:0000139">
    <property type="term" value="C:Golgi membrane"/>
    <property type="evidence" value="ECO:0007669"/>
    <property type="project" value="UniProtKB-SubCell"/>
</dbReference>
<feature type="domain" description="Glycosyltransferase 2-like" evidence="15">
    <location>
        <begin position="214"/>
        <end position="411"/>
    </location>
</feature>
<evidence type="ECO:0000256" key="14">
    <source>
        <dbReference type="SAM" id="Phobius"/>
    </source>
</evidence>
<evidence type="ECO:0000256" key="6">
    <source>
        <dbReference type="ARBA" id="ARBA00023034"/>
    </source>
</evidence>
<keyword evidence="5 14" id="KW-1133">Transmembrane helix</keyword>
<feature type="transmembrane region" description="Helical" evidence="14">
    <location>
        <begin position="55"/>
        <end position="82"/>
    </location>
</feature>
<keyword evidence="4 14" id="KW-0812">Transmembrane</keyword>
<dbReference type="PANTHER" id="PTHR32044">
    <property type="entry name" value="GLUCOMANNAN 4-BETA-MANNOSYLTRANSFERASE 9"/>
    <property type="match status" value="1"/>
</dbReference>
<dbReference type="Gene3D" id="3.90.550.10">
    <property type="entry name" value="Spore Coat Polysaccharide Biosynthesis Protein SpsA, Chain A"/>
    <property type="match status" value="2"/>
</dbReference>
<dbReference type="InterPro" id="IPR001173">
    <property type="entry name" value="Glyco_trans_2-like"/>
</dbReference>
<dbReference type="InterPro" id="IPR029044">
    <property type="entry name" value="Nucleotide-diphossugar_trans"/>
</dbReference>
<keyword evidence="3" id="KW-0808">Transferase</keyword>
<proteinExistence type="inferred from homology"/>
<evidence type="ECO:0000256" key="2">
    <source>
        <dbReference type="ARBA" id="ARBA00022676"/>
    </source>
</evidence>
<feature type="domain" description="Glycosyltransferase 2-like" evidence="15">
    <location>
        <begin position="776"/>
        <end position="944"/>
    </location>
</feature>
<evidence type="ECO:0000256" key="5">
    <source>
        <dbReference type="ARBA" id="ARBA00022989"/>
    </source>
</evidence>
<dbReference type="FunFam" id="3.90.550.10:FF:000015">
    <property type="entry name" value="Glucomannan 4-beta-mannosyltransferase 9"/>
    <property type="match status" value="1"/>
</dbReference>
<keyword evidence="7 14" id="KW-0472">Membrane</keyword>
<evidence type="ECO:0000256" key="3">
    <source>
        <dbReference type="ARBA" id="ARBA00022679"/>
    </source>
</evidence>
<evidence type="ECO:0000256" key="7">
    <source>
        <dbReference type="ARBA" id="ARBA00023136"/>
    </source>
</evidence>
<gene>
    <name evidence="16" type="ORF">CB5_LOCUS9702</name>
</gene>
<feature type="transmembrane region" description="Helical" evidence="14">
    <location>
        <begin position="1077"/>
        <end position="1097"/>
    </location>
</feature>
<keyword evidence="6" id="KW-0333">Golgi apparatus</keyword>
<comment type="catalytic activity">
    <reaction evidence="9">
        <text>GDP-mannose + (glucomannan)n = GDP + (glucomannan)n+1.</text>
        <dbReference type="EC" id="2.4.1.32"/>
    </reaction>
</comment>
<evidence type="ECO:0000313" key="16">
    <source>
        <dbReference type="EMBL" id="CAD1826491.1"/>
    </source>
</evidence>
<dbReference type="GO" id="GO:0047259">
    <property type="term" value="F:glucomannan 4-beta-mannosyltransferase activity"/>
    <property type="evidence" value="ECO:0007669"/>
    <property type="project" value="UniProtKB-EC"/>
</dbReference>
<dbReference type="CDD" id="cd06437">
    <property type="entry name" value="CESA_CaSu_A2"/>
    <property type="match status" value="1"/>
</dbReference>
<dbReference type="FunFam" id="3.90.550.10:FF:000057">
    <property type="entry name" value="Glycosyltransferase-like protein, family 2"/>
    <property type="match status" value="1"/>
</dbReference>
<evidence type="ECO:0000256" key="9">
    <source>
        <dbReference type="ARBA" id="ARBA00051800"/>
    </source>
</evidence>
<dbReference type="GO" id="GO:0051753">
    <property type="term" value="F:mannan synthase activity"/>
    <property type="evidence" value="ECO:0007669"/>
    <property type="project" value="TreeGrafter"/>
</dbReference>
<dbReference type="GO" id="GO:0071555">
    <property type="term" value="P:cell wall organization"/>
    <property type="evidence" value="ECO:0007669"/>
    <property type="project" value="UniProtKB-KW"/>
</dbReference>
<keyword evidence="2" id="KW-0328">Glycosyltransferase</keyword>
<keyword evidence="8" id="KW-0961">Cell wall biogenesis/degradation</keyword>
<sequence length="1130" mass="127692">MEQVSDKSWHRLALWIAQIYDTVSSSSAATAVDITPGRVGELLWQLRSAVIVPLVRLSIAVCLIMSAIVLIEKLGMGIISLYAKVFRRRPHRVYKCDPIAADEEMGLALTPWSWSRSPCTTRRRAMNGMRACWQVYQLSIGAACNLVWPGDRIIVQVLDDSTDPTIKELVKAECTKWFNKGKNIKYETRSNRNGYKAGALKEGMKHSYVGDCEYIAMLDADFQPAPDFLLRTIPFLVHNTDIALVQARWQFVNASECLMTRMQEMSMDYHFKVEQESGSTSCAFFGYNGTAGVWRIHAINEAGGWKDRTTVEDMDLAVRAGLGGWKFLYIGNIKVKSELPSTFKAYRYQQHRWSCGPANLFRKMVWDIVKAEKVSIWKKFFVIYNFFLARRIISHFVTFSFYCVVIPFSVFFPEVQIPMWGVAYVPTAITLMNAVGTPRSFHLIIFWILFENVMESKRVGRYREVGDMLKTKSKLDVAKKFHFKFKDRFHVLELVVGLYLMVCSCYDFFYRKDYYFIYFFPQSIAFLIMGFGYIAQARHERPHTPAALLHRRSPAEESNEEAPTTMQGILPNSWRAWCVHSRRVASVGAGGREGGVGGGVGVGSGGGAGGVGADMGGGEGVGGGAGDEGAGGGVPGDVGDAARGEGGDGDGGALREAAAAASREVYKWGPIKQDEELGSTAYPMVLVQIPMYNEREVYRLSIGAVCNLVWPSDRLIVQVLDDSTDLITRDLVQKECEKWVRKGINIHYISRDNRNGYKAGAMKEAMEIDYVQQCDYVAIFDADFQPESDFLIRTVPFLMYNPELALVQARWKFVNADECLMTRIQEMSLNYHFKIEQQSGSSTLAFFGFNGTAGVWRILAIKEVDGWKERTTVEDMDLAVRATLAGWKFLYVGGIKVKSELPSTFKAYRFQQHRWSCGPANLFKKIAMEIIKLRFLSFSLSFFSQGTISQEIIFAVQLLPRSENYFPQRHLLLYCVVIPISVFFPEIEIPRWGVVYIPAAITLLNAVGTPTSIHLVPFWILFENVMSWHRFKAVIIGLMEADRVNEWVVTEKLGDTMKTKPLVTVVNKLRTKFWKRFNVAELGIAAFLILCATYDFLYRTDHYFLYIYPLAVSFLIMGFGYVGIVVPGGK</sequence>
<evidence type="ECO:0000256" key="1">
    <source>
        <dbReference type="ARBA" id="ARBA00004653"/>
    </source>
</evidence>
<evidence type="ECO:0000256" key="10">
    <source>
        <dbReference type="ARBA" id="ARBA00056537"/>
    </source>
</evidence>
<protein>
    <recommendedName>
        <fullName evidence="12">glucomannan 4-beta-mannosyltransferase</fullName>
        <ecNumber evidence="12">2.4.1.32</ecNumber>
    </recommendedName>
    <alternativeName>
        <fullName evidence="13">Glucomannan synthase</fullName>
    </alternativeName>
</protein>
<organism evidence="16">
    <name type="scientific">Ananas comosus var. bracteatus</name>
    <name type="common">red pineapple</name>
    <dbReference type="NCBI Taxonomy" id="296719"/>
    <lineage>
        <taxon>Eukaryota</taxon>
        <taxon>Viridiplantae</taxon>
        <taxon>Streptophyta</taxon>
        <taxon>Embryophyta</taxon>
        <taxon>Tracheophyta</taxon>
        <taxon>Spermatophyta</taxon>
        <taxon>Magnoliopsida</taxon>
        <taxon>Liliopsida</taxon>
        <taxon>Poales</taxon>
        <taxon>Bromeliaceae</taxon>
        <taxon>Bromelioideae</taxon>
        <taxon>Ananas</taxon>
    </lineage>
</organism>
<dbReference type="AlphaFoldDB" id="A0A6V7P6N3"/>
<evidence type="ECO:0000256" key="12">
    <source>
        <dbReference type="ARBA" id="ARBA00066505"/>
    </source>
</evidence>
<accession>A0A6V7P6N3</accession>
<evidence type="ECO:0000256" key="11">
    <source>
        <dbReference type="ARBA" id="ARBA00060879"/>
    </source>
</evidence>
<comment type="similarity">
    <text evidence="11">Belongs to the glycosyltransferase 2 family. Plant cellulose synthase-like A subfamily.</text>
</comment>
<feature type="transmembrane region" description="Helical" evidence="14">
    <location>
        <begin position="971"/>
        <end position="989"/>
    </location>
</feature>
<feature type="transmembrane region" description="Helical" evidence="14">
    <location>
        <begin position="515"/>
        <end position="535"/>
    </location>
</feature>
<evidence type="ECO:0000256" key="13">
    <source>
        <dbReference type="ARBA" id="ARBA00076024"/>
    </source>
</evidence>
<feature type="transmembrane region" description="Helical" evidence="14">
    <location>
        <begin position="1103"/>
        <end position="1126"/>
    </location>
</feature>
<dbReference type="EMBL" id="LR862145">
    <property type="protein sequence ID" value="CAD1826491.1"/>
    <property type="molecule type" value="Genomic_DNA"/>
</dbReference>
<name>A0A6V7P6N3_ANACO</name>
<feature type="transmembrane region" description="Helical" evidence="14">
    <location>
        <begin position="392"/>
        <end position="412"/>
    </location>
</feature>
<feature type="transmembrane region" description="Helical" evidence="14">
    <location>
        <begin position="424"/>
        <end position="450"/>
    </location>
</feature>
<comment type="subcellular location">
    <subcellularLocation>
        <location evidence="1">Golgi apparatus membrane</location>
        <topology evidence="1">Multi-pass membrane protein</topology>
    </subcellularLocation>
</comment>
<dbReference type="EC" id="2.4.1.32" evidence="12"/>
<evidence type="ECO:0000256" key="4">
    <source>
        <dbReference type="ARBA" id="ARBA00022692"/>
    </source>
</evidence>
<dbReference type="PANTHER" id="PTHR32044:SF21">
    <property type="entry name" value="GLUCOMANNAN 4-BETA-MANNOSYLTRANSFERASE 3-RELATED"/>
    <property type="match status" value="1"/>
</dbReference>